<dbReference type="Pfam" id="PF00111">
    <property type="entry name" value="Fer2"/>
    <property type="match status" value="1"/>
</dbReference>
<dbReference type="InterPro" id="IPR017927">
    <property type="entry name" value="FAD-bd_FR_type"/>
</dbReference>
<dbReference type="CDD" id="cd06184">
    <property type="entry name" value="flavohem_like_fad_nad_binding"/>
    <property type="match status" value="1"/>
</dbReference>
<feature type="region of interest" description="Disordered" evidence="1">
    <location>
        <begin position="1"/>
        <end position="24"/>
    </location>
</feature>
<feature type="compositionally biased region" description="Polar residues" evidence="1">
    <location>
        <begin position="1"/>
        <end position="10"/>
    </location>
</feature>
<name>A0A9Q9M0D1_LEICA</name>
<dbReference type="PRINTS" id="PR00410">
    <property type="entry name" value="PHEHYDRXLASE"/>
</dbReference>
<evidence type="ECO:0000259" key="3">
    <source>
        <dbReference type="PROSITE" id="PS51384"/>
    </source>
</evidence>
<dbReference type="PANTHER" id="PTHR42815:SF2">
    <property type="entry name" value="FAD-BINDING, PUTATIVE (AFU_ORTHOLOGUE AFUA_6G07600)-RELATED"/>
    <property type="match status" value="1"/>
</dbReference>
<dbReference type="Pfam" id="PF00175">
    <property type="entry name" value="NAD_binding_1"/>
    <property type="match status" value="1"/>
</dbReference>
<feature type="domain" description="FAD-binding FR-type" evidence="3">
    <location>
        <begin position="331"/>
        <end position="436"/>
    </location>
</feature>
<feature type="compositionally biased region" description="Basic and acidic residues" evidence="1">
    <location>
        <begin position="13"/>
        <end position="24"/>
    </location>
</feature>
<dbReference type="PROSITE" id="PS51085">
    <property type="entry name" value="2FE2S_FER_2"/>
    <property type="match status" value="1"/>
</dbReference>
<dbReference type="CDD" id="cd00207">
    <property type="entry name" value="fer2"/>
    <property type="match status" value="1"/>
</dbReference>
<dbReference type="InterPro" id="IPR012675">
    <property type="entry name" value="Beta-grasp_dom_sf"/>
</dbReference>
<dbReference type="InterPro" id="IPR001041">
    <property type="entry name" value="2Fe-2S_ferredoxin-type"/>
</dbReference>
<dbReference type="InterPro" id="IPR008333">
    <property type="entry name" value="Cbr1-like_FAD-bd_dom"/>
</dbReference>
<dbReference type="KEGG" id="lcae:K3721_20375"/>
<gene>
    <name evidence="4" type="ORF">K3721_20375</name>
</gene>
<proteinExistence type="predicted"/>
<dbReference type="InterPro" id="IPR012349">
    <property type="entry name" value="Split_barrel_FMN-bd"/>
</dbReference>
<dbReference type="GO" id="GO:0016491">
    <property type="term" value="F:oxidoreductase activity"/>
    <property type="evidence" value="ECO:0007669"/>
    <property type="project" value="InterPro"/>
</dbReference>
<dbReference type="Gene3D" id="2.40.30.10">
    <property type="entry name" value="Translation factors"/>
    <property type="match status" value="1"/>
</dbReference>
<evidence type="ECO:0000259" key="2">
    <source>
        <dbReference type="PROSITE" id="PS51085"/>
    </source>
</evidence>
<dbReference type="Proteomes" id="UP001058713">
    <property type="component" value="Plasmid unnamed4"/>
</dbReference>
<dbReference type="PROSITE" id="PS51384">
    <property type="entry name" value="FAD_FR"/>
    <property type="match status" value="1"/>
</dbReference>
<dbReference type="SUPFAM" id="SSF52343">
    <property type="entry name" value="Ferredoxin reductase-like, C-terminal NADP-linked domain"/>
    <property type="match status" value="1"/>
</dbReference>
<dbReference type="InterPro" id="IPR039261">
    <property type="entry name" value="FNR_nucleotide-bd"/>
</dbReference>
<reference evidence="4" key="1">
    <citation type="submission" date="2021-08" db="EMBL/GenBank/DDBJ databases">
        <authorList>
            <person name="Nwanade C."/>
            <person name="Wang M."/>
            <person name="Masoudi A."/>
            <person name="Yu Z."/>
            <person name="Liu J."/>
        </authorList>
    </citation>
    <scope>NUCLEOTIDE SEQUENCE</scope>
    <source>
        <strain evidence="4">S122</strain>
        <plasmid evidence="4">unnamed4</plasmid>
    </source>
</reference>
<dbReference type="EMBL" id="CP081074">
    <property type="protein sequence ID" value="UWQ56151.1"/>
    <property type="molecule type" value="Genomic_DNA"/>
</dbReference>
<dbReference type="Pfam" id="PF00970">
    <property type="entry name" value="FAD_binding_6"/>
    <property type="match status" value="1"/>
</dbReference>
<protein>
    <submittedName>
        <fullName evidence="4">Pyridoxamine 5'-phosphate oxidase family protein</fullName>
    </submittedName>
</protein>
<dbReference type="PANTHER" id="PTHR42815">
    <property type="entry name" value="FAD-BINDING, PUTATIVE (AFU_ORTHOLOGUE AFUA_6G07600)-RELATED"/>
    <property type="match status" value="1"/>
</dbReference>
<evidence type="ECO:0000313" key="4">
    <source>
        <dbReference type="EMBL" id="UWQ56151.1"/>
    </source>
</evidence>
<dbReference type="Gene3D" id="2.30.110.10">
    <property type="entry name" value="Electron Transport, Fmn-binding Protein, Chain A"/>
    <property type="match status" value="1"/>
</dbReference>
<organism evidence="4 5">
    <name type="scientific">Leisingera caerulea</name>
    <name type="common">Phaeobacter caeruleus</name>
    <dbReference type="NCBI Taxonomy" id="506591"/>
    <lineage>
        <taxon>Bacteria</taxon>
        <taxon>Pseudomonadati</taxon>
        <taxon>Pseudomonadota</taxon>
        <taxon>Alphaproteobacteria</taxon>
        <taxon>Rhodobacterales</taxon>
        <taxon>Roseobacteraceae</taxon>
        <taxon>Leisingera</taxon>
    </lineage>
</organism>
<dbReference type="GO" id="GO:0051537">
    <property type="term" value="F:2 iron, 2 sulfur cluster binding"/>
    <property type="evidence" value="ECO:0007669"/>
    <property type="project" value="InterPro"/>
</dbReference>
<feature type="domain" description="2Fe-2S ferredoxin-type" evidence="2">
    <location>
        <begin position="600"/>
        <end position="683"/>
    </location>
</feature>
<evidence type="ECO:0000313" key="5">
    <source>
        <dbReference type="Proteomes" id="UP001058713"/>
    </source>
</evidence>
<dbReference type="RefSeq" id="WP_259972908.1">
    <property type="nucleotide sequence ID" value="NZ_CP081074.1"/>
</dbReference>
<geneLocation type="plasmid" evidence="4 5">
    <name>unnamed4</name>
</geneLocation>
<dbReference type="SUPFAM" id="SSF63380">
    <property type="entry name" value="Riboflavin synthase domain-like"/>
    <property type="match status" value="1"/>
</dbReference>
<dbReference type="SUPFAM" id="SSF54292">
    <property type="entry name" value="2Fe-2S ferredoxin-like"/>
    <property type="match status" value="1"/>
</dbReference>
<dbReference type="AlphaFoldDB" id="A0A9Q9M0D1"/>
<dbReference type="Gene3D" id="3.40.50.80">
    <property type="entry name" value="Nucleotide-binding domain of ferredoxin-NADP reductase (FNR) module"/>
    <property type="match status" value="1"/>
</dbReference>
<dbReference type="InterPro" id="IPR017938">
    <property type="entry name" value="Riboflavin_synthase-like_b-brl"/>
</dbReference>
<accession>A0A9Q9M0D1</accession>
<dbReference type="SUPFAM" id="SSF50475">
    <property type="entry name" value="FMN-binding split barrel"/>
    <property type="match status" value="1"/>
</dbReference>
<dbReference type="PROSITE" id="PS00197">
    <property type="entry name" value="2FE2S_FER_1"/>
    <property type="match status" value="1"/>
</dbReference>
<evidence type="ECO:0000256" key="1">
    <source>
        <dbReference type="SAM" id="MobiDB-lite"/>
    </source>
</evidence>
<dbReference type="InterPro" id="IPR001433">
    <property type="entry name" value="OxRdtase_FAD/NAD-bd"/>
</dbReference>
<keyword evidence="4" id="KW-0614">Plasmid</keyword>
<dbReference type="Gene3D" id="3.10.20.30">
    <property type="match status" value="1"/>
</dbReference>
<sequence>MTPLDANTPSPFHEGEQEMQHRAGKREMMETFGRRVIRSYMPDQHRLFYAQLPVLAAGAVDSEGWPWASLLAGPPGFAASPDPQHLDIALQPDTRDPVQAAVRKGAALGMLGIELHSRRRNRVNGRVSAAGPDGFTLRVDQSFGNCPQYIQLRGLEPAKEHAPVQPQHFTELGSSHTALIAGADMFFVASHIPAASRPEREGVDVSHRGGRPGFVRIDGNRLTIPDFPGNNHFNTLGNFLLNPRAGLVFPDFTTGSLLLLTGTVELLDETHPEVTAFDGAERGWRFTLHKGTWLEGILPLRAERGAFSPNTLMTGTWAEAEARAQLEQQRSTWRRYRVARTEMESTVIRSFYLEPEDGGPLLPFEAGQFLTIRITPPDAQKPLVRTYTASSAPGEGHYRISVKREEAGTVSRHLHAHLETGAVIETKAPRGGFFLDTAEDRPAVLIAGGVGVTPMIAMARHALREGVRTRHLRPLTILHAARTLGERAFAREFRSLEQASGGQIRYVSLISAPAATDTAGRDFDLTGRLTADVLQQLLPPADADIYLCGPGGFMQAAYDGLLSLGVKDADIHAEAFGPSALKRATEAPNLQDAVPEADSAIVRFTKSGFEQPWTPADGTLLELAERHGLTPEFSCRAGNCGSCATRLLAGKLAYRTLPAAVPEDGGALICCAVPATDTIELDL</sequence>
<dbReference type="InterPro" id="IPR006058">
    <property type="entry name" value="2Fe2S_fd_BS"/>
</dbReference>
<dbReference type="InterPro" id="IPR036010">
    <property type="entry name" value="2Fe-2S_ferredoxin-like_sf"/>
</dbReference>